<evidence type="ECO:0000313" key="4">
    <source>
        <dbReference type="Proteomes" id="UP000537141"/>
    </source>
</evidence>
<accession>A0A7X0NG68</accession>
<evidence type="ECO:0000313" key="3">
    <source>
        <dbReference type="EMBL" id="MBB6542860.1"/>
    </source>
</evidence>
<protein>
    <recommendedName>
        <fullName evidence="5">Viral coat protein P2 N-terminal domain-containing protein</fullName>
    </recommendedName>
</protein>
<organism evidence="3 4">
    <name type="scientific">Thalassotalea piscium</name>
    <dbReference type="NCBI Taxonomy" id="1230533"/>
    <lineage>
        <taxon>Bacteria</taxon>
        <taxon>Pseudomonadati</taxon>
        <taxon>Pseudomonadota</taxon>
        <taxon>Gammaproteobacteria</taxon>
        <taxon>Alteromonadales</taxon>
        <taxon>Colwelliaceae</taxon>
        <taxon>Thalassotalea</taxon>
    </lineage>
</organism>
<dbReference type="Gene3D" id="2.60.120.730">
    <property type="match status" value="2"/>
</dbReference>
<evidence type="ECO:0008006" key="5">
    <source>
        <dbReference type="Google" id="ProtNLM"/>
    </source>
</evidence>
<dbReference type="EMBL" id="JACHHU010000008">
    <property type="protein sequence ID" value="MBB6542860.1"/>
    <property type="molecule type" value="Genomic_DNA"/>
</dbReference>
<dbReference type="InterPro" id="IPR053751">
    <property type="entry name" value="Viral_Major_Capsid_sf"/>
</dbReference>
<sequence length="278" mass="30509">MKILEQLPTIANVAAGNTVSIVMPTGNTYEAVYLYFSGVTATQLKNIRHEINGNLISEYVNGQRILSIDAHYDRAATSGCITFNFKRPELHQLRDKRFFGLDTHKSQGIQTCNISIDIDAGATAPVLTAWADKVQSIAGVPNYLTKFRRFIVPVSQSGQFDIDNIPRPRGASIAAFHLYMPDANADGSCEITKAELVVDNTNWHNIPADKAADIQKANGRVPQVADATVIDLIRDGDITHALALRAEIQDMRLRCTAASTGQVEVMVEYIDIYSPVGF</sequence>
<evidence type="ECO:0000259" key="2">
    <source>
        <dbReference type="Pfam" id="PF25513"/>
    </source>
</evidence>
<evidence type="ECO:0000259" key="1">
    <source>
        <dbReference type="Pfam" id="PF18628"/>
    </source>
</evidence>
<comment type="caution">
    <text evidence="3">The sequence shown here is derived from an EMBL/GenBank/DDBJ whole genome shotgun (WGS) entry which is preliminary data.</text>
</comment>
<dbReference type="RefSeq" id="WP_184423671.1">
    <property type="nucleotide sequence ID" value="NZ_AP027362.1"/>
</dbReference>
<dbReference type="Proteomes" id="UP000537141">
    <property type="component" value="Unassembled WGS sequence"/>
</dbReference>
<proteinExistence type="predicted"/>
<dbReference type="AlphaFoldDB" id="A0A7X0NG68"/>
<dbReference type="Pfam" id="PF18628">
    <property type="entry name" value="P2_N"/>
    <property type="match status" value="1"/>
</dbReference>
<dbReference type="InterPro" id="IPR041377">
    <property type="entry name" value="P2_N"/>
</dbReference>
<keyword evidence="4" id="KW-1185">Reference proteome</keyword>
<name>A0A7X0NG68_9GAMM</name>
<reference evidence="3 4" key="1">
    <citation type="submission" date="2020-08" db="EMBL/GenBank/DDBJ databases">
        <title>Genomic Encyclopedia of Type Strains, Phase IV (KMG-IV): sequencing the most valuable type-strain genomes for metagenomic binning, comparative biology and taxonomic classification.</title>
        <authorList>
            <person name="Goeker M."/>
        </authorList>
    </citation>
    <scope>NUCLEOTIDE SEQUENCE [LARGE SCALE GENOMIC DNA]</scope>
    <source>
        <strain evidence="3 4">DSM 26287</strain>
    </source>
</reference>
<feature type="domain" description="Viral coat protein P2 N-terminal" evidence="1">
    <location>
        <begin position="6"/>
        <end position="132"/>
    </location>
</feature>
<gene>
    <name evidence="3" type="ORF">HNQ55_001360</name>
</gene>
<feature type="domain" description="Viral coat protein P2 C-terminal" evidence="2">
    <location>
        <begin position="145"/>
        <end position="272"/>
    </location>
</feature>
<dbReference type="Pfam" id="PF25513">
    <property type="entry name" value="P2_C"/>
    <property type="match status" value="1"/>
</dbReference>
<dbReference type="InterPro" id="IPR057915">
    <property type="entry name" value="P2_C"/>
</dbReference>